<gene>
    <name evidence="1" type="ORF">HMPREF0872_00280</name>
</gene>
<keyword evidence="2" id="KW-1185">Reference proteome</keyword>
<name>A0A096AMN8_9FIRM</name>
<dbReference type="eggNOG" id="ENOG5034CBV">
    <property type="taxonomic scope" value="Bacteria"/>
</dbReference>
<dbReference type="Proteomes" id="UP000029628">
    <property type="component" value="Unassembled WGS sequence"/>
</dbReference>
<sequence>MANVKYISYEEAVQCIADTAKRMLFMLDTTMDKKNLEPISFFAEKFVLDCMDYCHRTDFPRSLVYTGAELAVKYSKDTLSQSQGPLKSLKENDVEFTWAVSDMSPIGCISEQDFDSIKSKLNLYRKVVWSNG</sequence>
<proteinExistence type="predicted"/>
<dbReference type="AlphaFoldDB" id="A0A096AMN8"/>
<comment type="caution">
    <text evidence="1">The sequence shown here is derived from an EMBL/GenBank/DDBJ whole genome shotgun (WGS) entry which is preliminary data.</text>
</comment>
<evidence type="ECO:0000313" key="2">
    <source>
        <dbReference type="Proteomes" id="UP000029628"/>
    </source>
</evidence>
<accession>A0A096AMN8</accession>
<organism evidence="1 2">
    <name type="scientific">Veillonella montpellierensis DNF00314</name>
    <dbReference type="NCBI Taxonomy" id="1401067"/>
    <lineage>
        <taxon>Bacteria</taxon>
        <taxon>Bacillati</taxon>
        <taxon>Bacillota</taxon>
        <taxon>Negativicutes</taxon>
        <taxon>Veillonellales</taxon>
        <taxon>Veillonellaceae</taxon>
        <taxon>Veillonella</taxon>
    </lineage>
</organism>
<dbReference type="RefSeq" id="WP_038150927.1">
    <property type="nucleotide sequence ID" value="NZ_JRNT01000005.1"/>
</dbReference>
<dbReference type="EMBL" id="JRNT01000005">
    <property type="protein sequence ID" value="KGF48080.1"/>
    <property type="molecule type" value="Genomic_DNA"/>
</dbReference>
<evidence type="ECO:0000313" key="1">
    <source>
        <dbReference type="EMBL" id="KGF48080.1"/>
    </source>
</evidence>
<protein>
    <submittedName>
        <fullName evidence="1">Uncharacterized protein</fullName>
    </submittedName>
</protein>
<reference evidence="1 2" key="1">
    <citation type="submission" date="2014-07" db="EMBL/GenBank/DDBJ databases">
        <authorList>
            <person name="McCorrison J."/>
            <person name="Sanka R."/>
            <person name="Torralba M."/>
            <person name="Gillis M."/>
            <person name="Haft D.H."/>
            <person name="Methe B."/>
            <person name="Sutton G."/>
            <person name="Nelson K.E."/>
        </authorList>
    </citation>
    <scope>NUCLEOTIDE SEQUENCE [LARGE SCALE GENOMIC DNA]</scope>
    <source>
        <strain evidence="1 2">DNF00314</strain>
    </source>
</reference>